<accession>A0A0A9GF70</accession>
<evidence type="ECO:0000256" key="1">
    <source>
        <dbReference type="SAM" id="MobiDB-lite"/>
    </source>
</evidence>
<feature type="region of interest" description="Disordered" evidence="1">
    <location>
        <begin position="1"/>
        <end position="21"/>
    </location>
</feature>
<reference evidence="2" key="1">
    <citation type="submission" date="2014-09" db="EMBL/GenBank/DDBJ databases">
        <authorList>
            <person name="Magalhaes I.L.F."/>
            <person name="Oliveira U."/>
            <person name="Santos F.R."/>
            <person name="Vidigal T.H.D.A."/>
            <person name="Brescovit A.D."/>
            <person name="Santos A.J."/>
        </authorList>
    </citation>
    <scope>NUCLEOTIDE SEQUENCE</scope>
    <source>
        <tissue evidence="2">Shoot tissue taken approximately 20 cm above the soil surface</tissue>
    </source>
</reference>
<proteinExistence type="predicted"/>
<dbReference type="AlphaFoldDB" id="A0A0A9GF70"/>
<sequence length="53" mass="5741">MRRAEGSAEAAQNPRAGAPRRHASGVICRVVLGETSSAGDIDFSFRLTHRVYL</sequence>
<organism evidence="2">
    <name type="scientific">Arundo donax</name>
    <name type="common">Giant reed</name>
    <name type="synonym">Donax arundinaceus</name>
    <dbReference type="NCBI Taxonomy" id="35708"/>
    <lineage>
        <taxon>Eukaryota</taxon>
        <taxon>Viridiplantae</taxon>
        <taxon>Streptophyta</taxon>
        <taxon>Embryophyta</taxon>
        <taxon>Tracheophyta</taxon>
        <taxon>Spermatophyta</taxon>
        <taxon>Magnoliopsida</taxon>
        <taxon>Liliopsida</taxon>
        <taxon>Poales</taxon>
        <taxon>Poaceae</taxon>
        <taxon>PACMAD clade</taxon>
        <taxon>Arundinoideae</taxon>
        <taxon>Arundineae</taxon>
        <taxon>Arundo</taxon>
    </lineage>
</organism>
<protein>
    <submittedName>
        <fullName evidence="2">Uncharacterized protein</fullName>
    </submittedName>
</protein>
<evidence type="ECO:0000313" key="2">
    <source>
        <dbReference type="EMBL" id="JAE23750.1"/>
    </source>
</evidence>
<name>A0A0A9GF70_ARUDO</name>
<reference evidence="2" key="2">
    <citation type="journal article" date="2015" name="Data Brief">
        <title>Shoot transcriptome of the giant reed, Arundo donax.</title>
        <authorList>
            <person name="Barrero R.A."/>
            <person name="Guerrero F.D."/>
            <person name="Moolhuijzen P."/>
            <person name="Goolsby J.A."/>
            <person name="Tidwell J."/>
            <person name="Bellgard S.E."/>
            <person name="Bellgard M.I."/>
        </authorList>
    </citation>
    <scope>NUCLEOTIDE SEQUENCE</scope>
    <source>
        <tissue evidence="2">Shoot tissue taken approximately 20 cm above the soil surface</tissue>
    </source>
</reference>
<dbReference type="EMBL" id="GBRH01174146">
    <property type="protein sequence ID" value="JAE23750.1"/>
    <property type="molecule type" value="Transcribed_RNA"/>
</dbReference>